<protein>
    <submittedName>
        <fullName evidence="2">Uncharacterized protein</fullName>
    </submittedName>
</protein>
<reference evidence="2 3" key="1">
    <citation type="submission" date="2019-05" db="EMBL/GenBank/DDBJ databases">
        <title>Emergence of the Ug99 lineage of the wheat stem rust pathogen through somatic hybridization.</title>
        <authorList>
            <person name="Li F."/>
            <person name="Upadhyaya N.M."/>
            <person name="Sperschneider J."/>
            <person name="Matny O."/>
            <person name="Nguyen-Phuc H."/>
            <person name="Mago R."/>
            <person name="Raley C."/>
            <person name="Miller M.E."/>
            <person name="Silverstein K.A.T."/>
            <person name="Henningsen E."/>
            <person name="Hirsch C.D."/>
            <person name="Visser B."/>
            <person name="Pretorius Z.A."/>
            <person name="Steffenson B.J."/>
            <person name="Schwessinger B."/>
            <person name="Dodds P.N."/>
            <person name="Figueroa M."/>
        </authorList>
    </citation>
    <scope>NUCLEOTIDE SEQUENCE [LARGE SCALE GENOMIC DNA]</scope>
    <source>
        <strain evidence="2">21-0</strain>
    </source>
</reference>
<evidence type="ECO:0000313" key="3">
    <source>
        <dbReference type="Proteomes" id="UP000324748"/>
    </source>
</evidence>
<sequence length="84" mass="9123">MSVLLTRPTGRAPSSGFGPSSGISNQIEANIRTGGPERTKNKRMEIASPEGKVPISTENTHRESLSSELTIYYILTCTQTFDAH</sequence>
<name>A0A5B0NM40_PUCGR</name>
<gene>
    <name evidence="2" type="ORF">PGT21_003390</name>
</gene>
<dbReference type="EMBL" id="VSWC01000093">
    <property type="protein sequence ID" value="KAA1088999.1"/>
    <property type="molecule type" value="Genomic_DNA"/>
</dbReference>
<comment type="caution">
    <text evidence="2">The sequence shown here is derived from an EMBL/GenBank/DDBJ whole genome shotgun (WGS) entry which is preliminary data.</text>
</comment>
<keyword evidence="3" id="KW-1185">Reference proteome</keyword>
<evidence type="ECO:0000313" key="2">
    <source>
        <dbReference type="EMBL" id="KAA1088999.1"/>
    </source>
</evidence>
<feature type="compositionally biased region" description="Low complexity" evidence="1">
    <location>
        <begin position="13"/>
        <end position="24"/>
    </location>
</feature>
<accession>A0A5B0NM40</accession>
<organism evidence="2 3">
    <name type="scientific">Puccinia graminis f. sp. tritici</name>
    <dbReference type="NCBI Taxonomy" id="56615"/>
    <lineage>
        <taxon>Eukaryota</taxon>
        <taxon>Fungi</taxon>
        <taxon>Dikarya</taxon>
        <taxon>Basidiomycota</taxon>
        <taxon>Pucciniomycotina</taxon>
        <taxon>Pucciniomycetes</taxon>
        <taxon>Pucciniales</taxon>
        <taxon>Pucciniaceae</taxon>
        <taxon>Puccinia</taxon>
    </lineage>
</organism>
<dbReference type="AlphaFoldDB" id="A0A5B0NM40"/>
<proteinExistence type="predicted"/>
<dbReference type="Proteomes" id="UP000324748">
    <property type="component" value="Unassembled WGS sequence"/>
</dbReference>
<feature type="region of interest" description="Disordered" evidence="1">
    <location>
        <begin position="1"/>
        <end position="42"/>
    </location>
</feature>
<evidence type="ECO:0000256" key="1">
    <source>
        <dbReference type="SAM" id="MobiDB-lite"/>
    </source>
</evidence>